<dbReference type="EMBL" id="CM026422">
    <property type="protein sequence ID" value="KAG0589140.1"/>
    <property type="molecule type" value="Genomic_DNA"/>
</dbReference>
<sequence>MSIRASVCLLNCACSLSSAWCFASISQAVARHNTNYITGPSLHTFEELNEETPVS</sequence>
<proteinExistence type="predicted"/>
<evidence type="ECO:0000256" key="1">
    <source>
        <dbReference type="SAM" id="SignalP"/>
    </source>
</evidence>
<protein>
    <recommendedName>
        <fullName evidence="4">Secreted protein</fullName>
    </recommendedName>
</protein>
<feature type="chain" id="PRO_5035802765" description="Secreted protein" evidence="1">
    <location>
        <begin position="20"/>
        <end position="55"/>
    </location>
</feature>
<reference evidence="2" key="1">
    <citation type="submission" date="2020-06" db="EMBL/GenBank/DDBJ databases">
        <title>WGS assembly of Ceratodon purpureus strain R40.</title>
        <authorList>
            <person name="Carey S.B."/>
            <person name="Jenkins J."/>
            <person name="Shu S."/>
            <person name="Lovell J.T."/>
            <person name="Sreedasyam A."/>
            <person name="Maumus F."/>
            <person name="Tiley G.P."/>
            <person name="Fernandez-Pozo N."/>
            <person name="Barry K."/>
            <person name="Chen C."/>
            <person name="Wang M."/>
            <person name="Lipzen A."/>
            <person name="Daum C."/>
            <person name="Saski C.A."/>
            <person name="Payton A.C."/>
            <person name="Mcbreen J.C."/>
            <person name="Conrad R.E."/>
            <person name="Kollar L.M."/>
            <person name="Olsson S."/>
            <person name="Huttunen S."/>
            <person name="Landis J.B."/>
            <person name="Wickett N.J."/>
            <person name="Johnson M.G."/>
            <person name="Rensing S.A."/>
            <person name="Grimwood J."/>
            <person name="Schmutz J."/>
            <person name="Mcdaniel S.F."/>
        </authorList>
    </citation>
    <scope>NUCLEOTIDE SEQUENCE</scope>
    <source>
        <strain evidence="2">R40</strain>
    </source>
</reference>
<evidence type="ECO:0000313" key="3">
    <source>
        <dbReference type="Proteomes" id="UP000822688"/>
    </source>
</evidence>
<gene>
    <name evidence="2" type="ORF">KC19_2G294200</name>
</gene>
<dbReference type="Proteomes" id="UP000822688">
    <property type="component" value="Chromosome 2"/>
</dbReference>
<name>A0A8T0IZJ6_CERPU</name>
<keyword evidence="1" id="KW-0732">Signal</keyword>
<keyword evidence="3" id="KW-1185">Reference proteome</keyword>
<organism evidence="2 3">
    <name type="scientific">Ceratodon purpureus</name>
    <name type="common">Fire moss</name>
    <name type="synonym">Dicranum purpureum</name>
    <dbReference type="NCBI Taxonomy" id="3225"/>
    <lineage>
        <taxon>Eukaryota</taxon>
        <taxon>Viridiplantae</taxon>
        <taxon>Streptophyta</taxon>
        <taxon>Embryophyta</taxon>
        <taxon>Bryophyta</taxon>
        <taxon>Bryophytina</taxon>
        <taxon>Bryopsida</taxon>
        <taxon>Dicranidae</taxon>
        <taxon>Pseudoditrichales</taxon>
        <taxon>Ditrichaceae</taxon>
        <taxon>Ceratodon</taxon>
    </lineage>
</organism>
<feature type="signal peptide" evidence="1">
    <location>
        <begin position="1"/>
        <end position="19"/>
    </location>
</feature>
<accession>A0A8T0IZJ6</accession>
<dbReference type="AlphaFoldDB" id="A0A8T0IZJ6"/>
<comment type="caution">
    <text evidence="2">The sequence shown here is derived from an EMBL/GenBank/DDBJ whole genome shotgun (WGS) entry which is preliminary data.</text>
</comment>
<evidence type="ECO:0000313" key="2">
    <source>
        <dbReference type="EMBL" id="KAG0589140.1"/>
    </source>
</evidence>
<evidence type="ECO:0008006" key="4">
    <source>
        <dbReference type="Google" id="ProtNLM"/>
    </source>
</evidence>